<keyword evidence="3" id="KW-1185">Reference proteome</keyword>
<dbReference type="Pfam" id="PF21623">
    <property type="entry name" value="HK_sensor_dom_bact"/>
    <property type="match status" value="1"/>
</dbReference>
<dbReference type="KEGG" id="scyp:JYB88_13745"/>
<proteinExistence type="predicted"/>
<dbReference type="Gene3D" id="3.30.450.20">
    <property type="entry name" value="PAS domain"/>
    <property type="match status" value="2"/>
</dbReference>
<evidence type="ECO:0000313" key="2">
    <source>
        <dbReference type="EMBL" id="QSX29271.1"/>
    </source>
</evidence>
<evidence type="ECO:0000313" key="3">
    <source>
        <dbReference type="Proteomes" id="UP000663281"/>
    </source>
</evidence>
<reference evidence="2 3" key="1">
    <citation type="submission" date="2021-03" db="EMBL/GenBank/DDBJ databases">
        <title>Novel species identification of genus Shewanella.</title>
        <authorList>
            <person name="Liu G."/>
            <person name="Zhang Q."/>
        </authorList>
    </citation>
    <scope>NUCLEOTIDE SEQUENCE [LARGE SCALE GENOMIC DNA]</scope>
    <source>
        <strain evidence="2 3">FJAT-53726</strain>
    </source>
</reference>
<dbReference type="AlphaFoldDB" id="A0A974XJ13"/>
<organism evidence="2 3">
    <name type="scientific">Shewanella cyperi</name>
    <dbReference type="NCBI Taxonomy" id="2814292"/>
    <lineage>
        <taxon>Bacteria</taxon>
        <taxon>Pseudomonadati</taxon>
        <taxon>Pseudomonadota</taxon>
        <taxon>Gammaproteobacteria</taxon>
        <taxon>Alteromonadales</taxon>
        <taxon>Shewanellaceae</taxon>
        <taxon>Shewanella</taxon>
    </lineage>
</organism>
<protein>
    <submittedName>
        <fullName evidence="2">Cache domain-containing protein</fullName>
    </submittedName>
</protein>
<dbReference type="InterPro" id="IPR029151">
    <property type="entry name" value="Sensor-like_sf"/>
</dbReference>
<name>A0A974XJ13_9GAMM</name>
<accession>A0A974XJ13</accession>
<sequence length="353" mass="40282">MTSKRIVLVFLALLLPFSLLIGYWLHLLAEDRFDKDFRHLRQQQSLGIRLGNEALKEDFEALFRDVAYLAALAPIHDALNDDAEAAREQLAKQLAEFVAHKPIYSQLRLLDASGMERVRVNLTDTGISITPQPQLQNKADRYYVQETLRLAPGHIYVSPIDLNMERGKVSTPFEPMVRLSTPIFAGDQLKGMLILNYRAALLLQYFRDATREVPGEVMLLNTDGFWIVAPDPDKEWGFMRNRSDLTLAQSQPDIWSRIRNTNKGQVSLTSGLWTWESQFLIYSDFAANLHAPAGQTPMIFDQNIWKTVTLVPKTQLDDIKQESRTQLFRLGLVLLLAWSGLALAFCHSKWQKA</sequence>
<dbReference type="Proteomes" id="UP000663281">
    <property type="component" value="Chromosome"/>
</dbReference>
<dbReference type="InterPro" id="IPR048760">
    <property type="entry name" value="VP0354-like_sensor_dom"/>
</dbReference>
<dbReference type="EMBL" id="CP071504">
    <property type="protein sequence ID" value="QSX29271.1"/>
    <property type="molecule type" value="Genomic_DNA"/>
</dbReference>
<dbReference type="SUPFAM" id="SSF103190">
    <property type="entry name" value="Sensory domain-like"/>
    <property type="match status" value="2"/>
</dbReference>
<evidence type="ECO:0000259" key="1">
    <source>
        <dbReference type="Pfam" id="PF21623"/>
    </source>
</evidence>
<dbReference type="RefSeq" id="WP_207324468.1">
    <property type="nucleotide sequence ID" value="NZ_CP071504.1"/>
</dbReference>
<gene>
    <name evidence="2" type="ORF">JYB88_13745</name>
</gene>
<feature type="domain" description="Histidine kinase VP0354-like sensor" evidence="1">
    <location>
        <begin position="73"/>
        <end position="266"/>
    </location>
</feature>